<protein>
    <submittedName>
        <fullName evidence="2">Chlorophyll a-b binding protein, chloroplastic</fullName>
    </submittedName>
</protein>
<proteinExistence type="predicted"/>
<reference evidence="2" key="1">
    <citation type="submission" date="2022-11" db="UniProtKB">
        <authorList>
            <consortium name="WormBaseParasite"/>
        </authorList>
    </citation>
    <scope>IDENTIFICATION</scope>
</reference>
<organism evidence="1 2">
    <name type="scientific">Panagrolaimus sp. ES5</name>
    <dbReference type="NCBI Taxonomy" id="591445"/>
    <lineage>
        <taxon>Eukaryota</taxon>
        <taxon>Metazoa</taxon>
        <taxon>Ecdysozoa</taxon>
        <taxon>Nematoda</taxon>
        <taxon>Chromadorea</taxon>
        <taxon>Rhabditida</taxon>
        <taxon>Tylenchina</taxon>
        <taxon>Panagrolaimomorpha</taxon>
        <taxon>Panagrolaimoidea</taxon>
        <taxon>Panagrolaimidae</taxon>
        <taxon>Panagrolaimus</taxon>
    </lineage>
</organism>
<sequence>MLIHLWNRTLPDQYYANLLNGTEFEINGKVPPFGAFPM</sequence>
<name>A0AC34FKQ3_9BILA</name>
<dbReference type="WBParaSite" id="ES5_v2.g17849.t1">
    <property type="protein sequence ID" value="ES5_v2.g17849.t1"/>
    <property type="gene ID" value="ES5_v2.g17849"/>
</dbReference>
<evidence type="ECO:0000313" key="1">
    <source>
        <dbReference type="Proteomes" id="UP000887579"/>
    </source>
</evidence>
<accession>A0AC34FKQ3</accession>
<evidence type="ECO:0000313" key="2">
    <source>
        <dbReference type="WBParaSite" id="ES5_v2.g17849.t1"/>
    </source>
</evidence>
<dbReference type="Proteomes" id="UP000887579">
    <property type="component" value="Unplaced"/>
</dbReference>